<evidence type="ECO:0000256" key="4">
    <source>
        <dbReference type="ARBA" id="ARBA00022723"/>
    </source>
</evidence>
<comment type="cofactor">
    <cofactor evidence="1">
        <name>heme b</name>
        <dbReference type="ChEBI" id="CHEBI:60344"/>
    </cofactor>
</comment>
<feature type="domain" description="Heme haloperoxidase family profile" evidence="9">
    <location>
        <begin position="72"/>
        <end position="266"/>
    </location>
</feature>
<dbReference type="GO" id="GO:0004601">
    <property type="term" value="F:peroxidase activity"/>
    <property type="evidence" value="ECO:0007669"/>
    <property type="project" value="UniProtKB-KW"/>
</dbReference>
<evidence type="ECO:0000259" key="9">
    <source>
        <dbReference type="PROSITE" id="PS51405"/>
    </source>
</evidence>
<organism evidence="10 11">
    <name type="scientific">Aspergillus leporis</name>
    <dbReference type="NCBI Taxonomy" id="41062"/>
    <lineage>
        <taxon>Eukaryota</taxon>
        <taxon>Fungi</taxon>
        <taxon>Dikarya</taxon>
        <taxon>Ascomycota</taxon>
        <taxon>Pezizomycotina</taxon>
        <taxon>Eurotiomycetes</taxon>
        <taxon>Eurotiomycetidae</taxon>
        <taxon>Eurotiales</taxon>
        <taxon>Aspergillaceae</taxon>
        <taxon>Aspergillus</taxon>
        <taxon>Aspergillus subgen. Circumdati</taxon>
    </lineage>
</organism>
<dbReference type="PANTHER" id="PTHR33577:SF16">
    <property type="entry name" value="HEME HALOPEROXIDASE FAMILY PROFILE DOMAIN-CONTAINING PROTEIN"/>
    <property type="match status" value="1"/>
</dbReference>
<protein>
    <recommendedName>
        <fullName evidence="9">Heme haloperoxidase family profile domain-containing protein</fullName>
    </recommendedName>
</protein>
<evidence type="ECO:0000256" key="5">
    <source>
        <dbReference type="ARBA" id="ARBA00023002"/>
    </source>
</evidence>
<name>A0A5N5WP04_9EURO</name>
<dbReference type="AlphaFoldDB" id="A0A5N5WP04"/>
<dbReference type="InterPro" id="IPR036851">
    <property type="entry name" value="Chloroperoxidase-like_sf"/>
</dbReference>
<comment type="similarity">
    <text evidence="7">Belongs to the chloroperoxidase family.</text>
</comment>
<evidence type="ECO:0000256" key="3">
    <source>
        <dbReference type="ARBA" id="ARBA00022617"/>
    </source>
</evidence>
<dbReference type="Proteomes" id="UP000326565">
    <property type="component" value="Unassembled WGS sequence"/>
</dbReference>
<evidence type="ECO:0000256" key="8">
    <source>
        <dbReference type="SAM" id="SignalP"/>
    </source>
</evidence>
<dbReference type="EMBL" id="ML732310">
    <property type="protein sequence ID" value="KAB8070213.1"/>
    <property type="molecule type" value="Genomic_DNA"/>
</dbReference>
<proteinExistence type="inferred from homology"/>
<dbReference type="Pfam" id="PF01328">
    <property type="entry name" value="Peroxidase_2"/>
    <property type="match status" value="1"/>
</dbReference>
<dbReference type="SUPFAM" id="SSF47571">
    <property type="entry name" value="Cloroperoxidase"/>
    <property type="match status" value="1"/>
</dbReference>
<dbReference type="InterPro" id="IPR000028">
    <property type="entry name" value="Chloroperoxidase"/>
</dbReference>
<keyword evidence="8" id="KW-0732">Signal</keyword>
<dbReference type="Gene3D" id="1.10.489.10">
    <property type="entry name" value="Chloroperoxidase-like"/>
    <property type="match status" value="2"/>
</dbReference>
<accession>A0A5N5WP04</accession>
<gene>
    <name evidence="10" type="ORF">BDV29DRAFT_198126</name>
</gene>
<reference evidence="10 11" key="1">
    <citation type="submission" date="2019-04" db="EMBL/GenBank/DDBJ databases">
        <title>Friends and foes A comparative genomics study of 23 Aspergillus species from section Flavi.</title>
        <authorList>
            <consortium name="DOE Joint Genome Institute"/>
            <person name="Kjaerbolling I."/>
            <person name="Vesth T."/>
            <person name="Frisvad J.C."/>
            <person name="Nybo J.L."/>
            <person name="Theobald S."/>
            <person name="Kildgaard S."/>
            <person name="Isbrandt T."/>
            <person name="Kuo A."/>
            <person name="Sato A."/>
            <person name="Lyhne E.K."/>
            <person name="Kogle M.E."/>
            <person name="Wiebenga A."/>
            <person name="Kun R.S."/>
            <person name="Lubbers R.J."/>
            <person name="Makela M.R."/>
            <person name="Barry K."/>
            <person name="Chovatia M."/>
            <person name="Clum A."/>
            <person name="Daum C."/>
            <person name="Haridas S."/>
            <person name="He G."/>
            <person name="LaButti K."/>
            <person name="Lipzen A."/>
            <person name="Mondo S."/>
            <person name="Riley R."/>
            <person name="Salamov A."/>
            <person name="Simmons B.A."/>
            <person name="Magnuson J.K."/>
            <person name="Henrissat B."/>
            <person name="Mortensen U.H."/>
            <person name="Larsen T.O."/>
            <person name="Devries R.P."/>
            <person name="Grigoriev I.V."/>
            <person name="Machida M."/>
            <person name="Baker S.E."/>
            <person name="Andersen M.R."/>
        </authorList>
    </citation>
    <scope>NUCLEOTIDE SEQUENCE [LARGE SCALE GENOMIC DNA]</scope>
    <source>
        <strain evidence="10 11">CBS 151.66</strain>
    </source>
</reference>
<keyword evidence="4" id="KW-0479">Metal-binding</keyword>
<dbReference type="PANTHER" id="PTHR33577">
    <property type="entry name" value="STERIGMATOCYSTIN BIOSYNTHESIS PEROXIDASE STCC-RELATED"/>
    <property type="match status" value="1"/>
</dbReference>
<feature type="chain" id="PRO_5024886003" description="Heme haloperoxidase family profile domain-containing protein" evidence="8">
    <location>
        <begin position="24"/>
        <end position="389"/>
    </location>
</feature>
<dbReference type="GO" id="GO:0046872">
    <property type="term" value="F:metal ion binding"/>
    <property type="evidence" value="ECO:0007669"/>
    <property type="project" value="UniProtKB-KW"/>
</dbReference>
<evidence type="ECO:0000256" key="7">
    <source>
        <dbReference type="ARBA" id="ARBA00025795"/>
    </source>
</evidence>
<evidence type="ECO:0000256" key="1">
    <source>
        <dbReference type="ARBA" id="ARBA00001970"/>
    </source>
</evidence>
<dbReference type="OrthoDB" id="407298at2759"/>
<feature type="signal peptide" evidence="8">
    <location>
        <begin position="1"/>
        <end position="23"/>
    </location>
</feature>
<evidence type="ECO:0000313" key="11">
    <source>
        <dbReference type="Proteomes" id="UP000326565"/>
    </source>
</evidence>
<evidence type="ECO:0000313" key="10">
    <source>
        <dbReference type="EMBL" id="KAB8070213.1"/>
    </source>
</evidence>
<sequence>MRTSKSIQFLLALGLGSLVRTLATEENLHKMVGVIGHTDKRCPYSDMHCQVKAGEHKRFLVDSMSSPIDITGDHVFQPLNFEKGDQRGPCPGLNALANHAYIPRSGVVSVMYGMGIDLMAVLGVMGTVWTGNPLSLDPSFSIGGRDAGVNNLLGNLGGLLGSPSSSIPPWSRAKIHMDQTKQTNPEFYYGPVTGLISRNAGYLFPARLFRNHSEDSPEGVLTKEIVRDFFSIYGKEGNLTYREGWERISESWYKTPVDYGLVQLNLDTLDWLMKYPELGSIGGNTSMANSFTGIDLSDVTGGIFNLTTLLEYNNLLCFVFETLKILSPNALAELYKTLSVPLDIISDAISTSWLDFASPAFKDMQMGGKPFWGAIQNDFPGAARSGGAF</sequence>
<keyword evidence="11" id="KW-1185">Reference proteome</keyword>
<keyword evidence="6" id="KW-0408">Iron</keyword>
<keyword evidence="2" id="KW-0575">Peroxidase</keyword>
<keyword evidence="3" id="KW-0349">Heme</keyword>
<evidence type="ECO:0000256" key="6">
    <source>
        <dbReference type="ARBA" id="ARBA00023004"/>
    </source>
</evidence>
<evidence type="ECO:0000256" key="2">
    <source>
        <dbReference type="ARBA" id="ARBA00022559"/>
    </source>
</evidence>
<keyword evidence="5" id="KW-0560">Oxidoreductase</keyword>
<dbReference type="PROSITE" id="PS51405">
    <property type="entry name" value="HEME_HALOPEROXIDASE"/>
    <property type="match status" value="1"/>
</dbReference>